<dbReference type="AlphaFoldDB" id="A0A6A7JRX6"/>
<reference evidence="2" key="2">
    <citation type="journal article" date="2019" name="Front. Microbiol.">
        <title>Campylobacter hepaticus, the cause of Spotty Liver Disease in chickens: Transmission and routes of infection.</title>
        <authorList>
            <person name="Van T.H."/>
            <person name="Moore R.J."/>
            <person name="Phung C."/>
        </authorList>
    </citation>
    <scope>NUCLEOTIDE SEQUENCE</scope>
    <source>
        <strain evidence="2">QLD_2/QLD</strain>
    </source>
</reference>
<dbReference type="EMBL" id="WHMJ01000005">
    <property type="protein sequence ID" value="MPV91090.1"/>
    <property type="molecule type" value="Genomic_DNA"/>
</dbReference>
<dbReference type="EMBL" id="CP031611">
    <property type="protein sequence ID" value="AXP08731.1"/>
    <property type="molecule type" value="Genomic_DNA"/>
</dbReference>
<reference evidence="1 3" key="1">
    <citation type="submission" date="2018-08" db="EMBL/GenBank/DDBJ databases">
        <title>Survival mechanisms of Campylobacter hepaticus identified by genomic analysis and comparative transcriptomic analysis of in vivo and in vitro derived bacteria.</title>
        <authorList>
            <person name="Van T.T.H."/>
            <person name="Moore R.J."/>
        </authorList>
    </citation>
    <scope>NUCLEOTIDE SEQUENCE [LARGE SCALE GENOMIC DNA]</scope>
    <source>
        <strain evidence="1 3">HV10</strain>
    </source>
</reference>
<evidence type="ECO:0000313" key="1">
    <source>
        <dbReference type="EMBL" id="AXP08731.1"/>
    </source>
</evidence>
<name>A0A6A7JRX6_9BACT</name>
<dbReference type="Proteomes" id="UP000093205">
    <property type="component" value="Chromosome"/>
</dbReference>
<protein>
    <submittedName>
        <fullName evidence="2">DUF2972 domain-containing protein</fullName>
    </submittedName>
</protein>
<dbReference type="KEGG" id="chw:A2J15_003265"/>
<dbReference type="InterPro" id="IPR021353">
    <property type="entry name" value="DUF2972"/>
</dbReference>
<gene>
    <name evidence="1" type="ORF">A2J15_003265</name>
    <name evidence="2" type="ORF">GC022_02660</name>
</gene>
<sequence length="48" mass="6117">MKTNHFLINFLIFLKIIFFHLKQYRNDILSSWKYYQKFIKIYEKSKNI</sequence>
<evidence type="ECO:0000313" key="3">
    <source>
        <dbReference type="Proteomes" id="UP000093205"/>
    </source>
</evidence>
<proteinExistence type="predicted"/>
<keyword evidence="3" id="KW-1185">Reference proteome</keyword>
<dbReference type="Pfam" id="PF11186">
    <property type="entry name" value="DUF2972"/>
    <property type="match status" value="1"/>
</dbReference>
<organism evidence="2">
    <name type="scientific">Campylobacter hepaticus</name>
    <dbReference type="NCBI Taxonomy" id="1813019"/>
    <lineage>
        <taxon>Bacteria</taxon>
        <taxon>Pseudomonadati</taxon>
        <taxon>Campylobacterota</taxon>
        <taxon>Epsilonproteobacteria</taxon>
        <taxon>Campylobacterales</taxon>
        <taxon>Campylobacteraceae</taxon>
        <taxon>Campylobacter</taxon>
    </lineage>
</organism>
<evidence type="ECO:0000313" key="2">
    <source>
        <dbReference type="EMBL" id="MPV91090.1"/>
    </source>
</evidence>
<accession>A0A6A7JRX6</accession>